<evidence type="ECO:0000256" key="1">
    <source>
        <dbReference type="ARBA" id="ARBA00001974"/>
    </source>
</evidence>
<feature type="domain" description="Photolyase/cryptochrome alpha/beta" evidence="16">
    <location>
        <begin position="74"/>
        <end position="205"/>
    </location>
</feature>
<evidence type="ECO:0000256" key="9">
    <source>
        <dbReference type="ARBA" id="ARBA00023204"/>
    </source>
</evidence>
<dbReference type="AlphaFoldDB" id="A0A2G8L756"/>
<keyword evidence="18" id="KW-1185">Reference proteome</keyword>
<dbReference type="Gene3D" id="1.10.579.10">
    <property type="entry name" value="DNA Cyclobutane Dipyrimidine Photolyase, subunit A, domain 3"/>
    <property type="match status" value="1"/>
</dbReference>
<dbReference type="InterPro" id="IPR014729">
    <property type="entry name" value="Rossmann-like_a/b/a_fold"/>
</dbReference>
<dbReference type="FunFam" id="1.10.579.10:FF:000002">
    <property type="entry name" value="Deoxyribodipyrimidine photolyase"/>
    <property type="match status" value="1"/>
</dbReference>
<comment type="similarity">
    <text evidence="2">Belongs to the DNA photolyase class-2 family.</text>
</comment>
<evidence type="ECO:0000256" key="2">
    <source>
        <dbReference type="ARBA" id="ARBA00006409"/>
    </source>
</evidence>
<dbReference type="Pfam" id="PF00875">
    <property type="entry name" value="DNA_photolyase"/>
    <property type="match status" value="1"/>
</dbReference>
<dbReference type="GO" id="GO:0009650">
    <property type="term" value="P:UV protection"/>
    <property type="evidence" value="ECO:0007669"/>
    <property type="project" value="UniProtKB-ARBA"/>
</dbReference>
<proteinExistence type="inferred from homology"/>
<feature type="compositionally biased region" description="Basic and acidic residues" evidence="15">
    <location>
        <begin position="1"/>
        <end position="28"/>
    </location>
</feature>
<comment type="caution">
    <text evidence="17">The sequence shown here is derived from an EMBL/GenBank/DDBJ whole genome shotgun (WGS) entry which is preliminary data.</text>
</comment>
<keyword evidence="8" id="KW-0238">DNA-binding</keyword>
<evidence type="ECO:0000256" key="13">
    <source>
        <dbReference type="ARBA" id="ARBA00059220"/>
    </source>
</evidence>
<keyword evidence="10 17" id="KW-0456">Lyase</keyword>
<dbReference type="Gene3D" id="1.25.40.80">
    <property type="match status" value="1"/>
</dbReference>
<evidence type="ECO:0000256" key="12">
    <source>
        <dbReference type="ARBA" id="ARBA00033999"/>
    </source>
</evidence>
<dbReference type="PROSITE" id="PS01084">
    <property type="entry name" value="DNA_PHOTOLYASES_2_2"/>
    <property type="match status" value="1"/>
</dbReference>
<keyword evidence="7" id="KW-0274">FAD</keyword>
<dbReference type="GO" id="GO:0003677">
    <property type="term" value="F:DNA binding"/>
    <property type="evidence" value="ECO:0007669"/>
    <property type="project" value="UniProtKB-KW"/>
</dbReference>
<dbReference type="InterPro" id="IPR032673">
    <property type="entry name" value="DNA_photolyase_2_CS"/>
</dbReference>
<dbReference type="FunFam" id="1.25.40.80:FF:000004">
    <property type="entry name" value="Deoxyribodipyrimidine photolyase"/>
    <property type="match status" value="1"/>
</dbReference>
<keyword evidence="6" id="KW-0227">DNA damage</keyword>
<evidence type="ECO:0000256" key="5">
    <source>
        <dbReference type="ARBA" id="ARBA00022630"/>
    </source>
</evidence>
<protein>
    <recommendedName>
        <fullName evidence="4">Deoxyribodipyrimidine photo-lyase</fullName>
        <ecNumber evidence="3">4.1.99.3</ecNumber>
    </recommendedName>
    <alternativeName>
        <fullName evidence="11">DNA photolyase</fullName>
    </alternativeName>
    <alternativeName>
        <fullName evidence="14">Photoreactivating enzyme</fullName>
    </alternativeName>
</protein>
<dbReference type="PROSITE" id="PS51645">
    <property type="entry name" value="PHR_CRY_ALPHA_BETA"/>
    <property type="match status" value="1"/>
</dbReference>
<evidence type="ECO:0000256" key="3">
    <source>
        <dbReference type="ARBA" id="ARBA00013149"/>
    </source>
</evidence>
<evidence type="ECO:0000256" key="14">
    <source>
        <dbReference type="ARBA" id="ARBA00083107"/>
    </source>
</evidence>
<dbReference type="InterPro" id="IPR006050">
    <property type="entry name" value="DNA_photolyase_N"/>
</dbReference>
<sequence length="509" mass="58915">MADTDKGQKRQAEADNGTTEEKKLKADTEQASQSLLSKVAHFREECAASIADFNFNKKRVKVVSDVKDMPEENEGILYWMMRDQRVQDNWAMLYAQRLALKQEVPLHVCFCLDPSNLLPLRHHSFMLNGLKEVEQELSKLDISFHLLIGETAETIAKFVGEKKIGGLVADFSPLRKPQEWVQDVAKAIPKNIPFCQVDAHNIIPCWVTSEKLEYAARTIRPKVHKQLGSFLTEYPPVTVHPHKATTKHEVVNWDEPMNDQKIDRSITEVDWATPGSTAAMDMLESFVKERLKVFATERNDPTKEALSNISPWLHFGQIAAQRCVLVVKQFKNKYKESVDSYTEELVVRRELAENFCFYNEKYDSIEGTNEWAKKTLEVHAGDERKYVYTKEQFEEGKTHEDLWNAAQTQLVQEGKMHGFLRMYWAKKILEWSKSPQEALNIAIHLNDKYSLDGRDPNGYTGCMWSICGIHDQGWAERDVFGKVRYMNYEGCKRKFDVDLFVRRYKAKMN</sequence>
<dbReference type="InterPro" id="IPR036155">
    <property type="entry name" value="Crypto/Photolyase_N_sf"/>
</dbReference>
<evidence type="ECO:0000256" key="6">
    <source>
        <dbReference type="ARBA" id="ARBA00022763"/>
    </source>
</evidence>
<evidence type="ECO:0000256" key="7">
    <source>
        <dbReference type="ARBA" id="ARBA00022827"/>
    </source>
</evidence>
<name>A0A2G8L756_STIJA</name>
<keyword evidence="5" id="KW-0285">Flavoprotein</keyword>
<evidence type="ECO:0000256" key="4">
    <source>
        <dbReference type="ARBA" id="ARBA00014046"/>
    </source>
</evidence>
<dbReference type="SUPFAM" id="SSF48173">
    <property type="entry name" value="Cryptochrome/photolyase FAD-binding domain"/>
    <property type="match status" value="1"/>
</dbReference>
<dbReference type="EMBL" id="MRZV01000188">
    <property type="protein sequence ID" value="PIK56101.1"/>
    <property type="molecule type" value="Genomic_DNA"/>
</dbReference>
<comment type="catalytic activity">
    <reaction evidence="12">
        <text>cyclobutadipyrimidine (in DNA) = 2 pyrimidine residues (in DNA).</text>
        <dbReference type="EC" id="4.1.99.3"/>
    </reaction>
</comment>
<comment type="function">
    <text evidence="13">Involved in repair of UV radiation-induced DNA damage. Catalyzes the light-dependent monomerization (300-600 nm) of cyclobutyl pyrimidine dimers (in cis-syn configuration), which are formed between adjacent bases on the same DNA strand upon exposure to ultraviolet radiation.</text>
</comment>
<dbReference type="GO" id="GO:0000719">
    <property type="term" value="P:photoreactive repair"/>
    <property type="evidence" value="ECO:0007669"/>
    <property type="project" value="TreeGrafter"/>
</dbReference>
<dbReference type="InterPro" id="IPR036134">
    <property type="entry name" value="Crypto/Photolyase_FAD-like_sf"/>
</dbReference>
<dbReference type="Proteomes" id="UP000230750">
    <property type="component" value="Unassembled WGS sequence"/>
</dbReference>
<dbReference type="NCBIfam" id="TIGR00591">
    <property type="entry name" value="phr2"/>
    <property type="match status" value="1"/>
</dbReference>
<dbReference type="InterPro" id="IPR052219">
    <property type="entry name" value="Photolyase_Class-2"/>
</dbReference>
<dbReference type="PANTHER" id="PTHR10211:SF0">
    <property type="entry name" value="DEOXYRIBODIPYRIMIDINE PHOTO-LYASE"/>
    <property type="match status" value="1"/>
</dbReference>
<gene>
    <name evidence="17" type="ORF">BSL78_06997</name>
</gene>
<dbReference type="EC" id="4.1.99.3" evidence="3"/>
<dbReference type="STRING" id="307972.A0A2G8L756"/>
<feature type="region of interest" description="Disordered" evidence="15">
    <location>
        <begin position="1"/>
        <end position="30"/>
    </location>
</feature>
<evidence type="ECO:0000313" key="18">
    <source>
        <dbReference type="Proteomes" id="UP000230750"/>
    </source>
</evidence>
<comment type="cofactor">
    <cofactor evidence="1">
        <name>FAD</name>
        <dbReference type="ChEBI" id="CHEBI:57692"/>
    </cofactor>
</comment>
<organism evidence="17 18">
    <name type="scientific">Stichopus japonicus</name>
    <name type="common">Sea cucumber</name>
    <dbReference type="NCBI Taxonomy" id="307972"/>
    <lineage>
        <taxon>Eukaryota</taxon>
        <taxon>Metazoa</taxon>
        <taxon>Echinodermata</taxon>
        <taxon>Eleutherozoa</taxon>
        <taxon>Echinozoa</taxon>
        <taxon>Holothuroidea</taxon>
        <taxon>Aspidochirotacea</taxon>
        <taxon>Aspidochirotida</taxon>
        <taxon>Stichopodidae</taxon>
        <taxon>Apostichopus</taxon>
    </lineage>
</organism>
<dbReference type="PANTHER" id="PTHR10211">
    <property type="entry name" value="DEOXYRIBODIPYRIMIDINE PHOTOLYASE"/>
    <property type="match status" value="1"/>
</dbReference>
<dbReference type="FunFam" id="3.40.50.620:FF:000110">
    <property type="entry name" value="Deoxyribodipyrimidine photolyase"/>
    <property type="match status" value="1"/>
</dbReference>
<evidence type="ECO:0000256" key="8">
    <source>
        <dbReference type="ARBA" id="ARBA00023125"/>
    </source>
</evidence>
<accession>A0A2G8L756</accession>
<dbReference type="GO" id="GO:0003904">
    <property type="term" value="F:deoxyribodipyrimidine photo-lyase activity"/>
    <property type="evidence" value="ECO:0007669"/>
    <property type="project" value="UniProtKB-EC"/>
</dbReference>
<dbReference type="Gene3D" id="3.40.50.620">
    <property type="entry name" value="HUPs"/>
    <property type="match status" value="1"/>
</dbReference>
<evidence type="ECO:0000259" key="16">
    <source>
        <dbReference type="PROSITE" id="PS51645"/>
    </source>
</evidence>
<evidence type="ECO:0000313" key="17">
    <source>
        <dbReference type="EMBL" id="PIK56101.1"/>
    </source>
</evidence>
<dbReference type="InterPro" id="IPR008148">
    <property type="entry name" value="DNA_photolyase_2"/>
</dbReference>
<dbReference type="SUPFAM" id="SSF52425">
    <property type="entry name" value="Cryptochrome/photolyase, N-terminal domain"/>
    <property type="match status" value="1"/>
</dbReference>
<evidence type="ECO:0000256" key="10">
    <source>
        <dbReference type="ARBA" id="ARBA00023239"/>
    </source>
</evidence>
<evidence type="ECO:0000256" key="11">
    <source>
        <dbReference type="ARBA" id="ARBA00031671"/>
    </source>
</evidence>
<evidence type="ECO:0000256" key="15">
    <source>
        <dbReference type="SAM" id="MobiDB-lite"/>
    </source>
</evidence>
<dbReference type="OrthoDB" id="496749at2759"/>
<keyword evidence="9" id="KW-0234">DNA repair</keyword>
<reference evidence="17 18" key="1">
    <citation type="journal article" date="2017" name="PLoS Biol.">
        <title>The sea cucumber genome provides insights into morphological evolution and visceral regeneration.</title>
        <authorList>
            <person name="Zhang X."/>
            <person name="Sun L."/>
            <person name="Yuan J."/>
            <person name="Sun Y."/>
            <person name="Gao Y."/>
            <person name="Zhang L."/>
            <person name="Li S."/>
            <person name="Dai H."/>
            <person name="Hamel J.F."/>
            <person name="Liu C."/>
            <person name="Yu Y."/>
            <person name="Liu S."/>
            <person name="Lin W."/>
            <person name="Guo K."/>
            <person name="Jin S."/>
            <person name="Xu P."/>
            <person name="Storey K.B."/>
            <person name="Huan P."/>
            <person name="Zhang T."/>
            <person name="Zhou Y."/>
            <person name="Zhang J."/>
            <person name="Lin C."/>
            <person name="Li X."/>
            <person name="Xing L."/>
            <person name="Huo D."/>
            <person name="Sun M."/>
            <person name="Wang L."/>
            <person name="Mercier A."/>
            <person name="Li F."/>
            <person name="Yang H."/>
            <person name="Xiang J."/>
        </authorList>
    </citation>
    <scope>NUCLEOTIDE SEQUENCE [LARGE SCALE GENOMIC DNA]</scope>
    <source>
        <strain evidence="17">Shaxun</strain>
        <tissue evidence="17">Muscle</tissue>
    </source>
</reference>